<dbReference type="InterPro" id="IPR000253">
    <property type="entry name" value="FHA_dom"/>
</dbReference>
<keyword evidence="8" id="KW-1185">Reference proteome</keyword>
<evidence type="ECO:0000259" key="6">
    <source>
        <dbReference type="PROSITE" id="PS50006"/>
    </source>
</evidence>
<dbReference type="EMBL" id="JAHXZJ010002237">
    <property type="protein sequence ID" value="KAH0546395.1"/>
    <property type="molecule type" value="Genomic_DNA"/>
</dbReference>
<evidence type="ECO:0000256" key="3">
    <source>
        <dbReference type="ARBA" id="ARBA00022806"/>
    </source>
</evidence>
<feature type="region of interest" description="Disordered" evidence="5">
    <location>
        <begin position="119"/>
        <end position="139"/>
    </location>
</feature>
<dbReference type="GO" id="GO:0016604">
    <property type="term" value="C:nuclear body"/>
    <property type="evidence" value="ECO:0007669"/>
    <property type="project" value="TreeGrafter"/>
</dbReference>
<dbReference type="InterPro" id="IPR041679">
    <property type="entry name" value="DNA2/NAM7-like_C"/>
</dbReference>
<feature type="compositionally biased region" description="Basic and acidic residues" evidence="5">
    <location>
        <begin position="691"/>
        <end position="701"/>
    </location>
</feature>
<keyword evidence="4" id="KW-0067">ATP-binding</keyword>
<feature type="compositionally biased region" description="Basic and acidic residues" evidence="5">
    <location>
        <begin position="869"/>
        <end position="893"/>
    </location>
</feature>
<feature type="compositionally biased region" description="Polar residues" evidence="5">
    <location>
        <begin position="825"/>
        <end position="836"/>
    </location>
</feature>
<proteinExistence type="predicted"/>
<dbReference type="InterPro" id="IPR045055">
    <property type="entry name" value="DNA2/NAM7-like"/>
</dbReference>
<feature type="compositionally biased region" description="Polar residues" evidence="5">
    <location>
        <begin position="955"/>
        <end position="972"/>
    </location>
</feature>
<protein>
    <recommendedName>
        <fullName evidence="6">FHA domain-containing protein</fullName>
    </recommendedName>
</protein>
<feature type="domain" description="FHA" evidence="6">
    <location>
        <begin position="23"/>
        <end position="72"/>
    </location>
</feature>
<dbReference type="PANTHER" id="PTHR10887:SF495">
    <property type="entry name" value="HELICASE SENATAXIN ISOFORM X1-RELATED"/>
    <property type="match status" value="1"/>
</dbReference>
<dbReference type="CDD" id="cd00060">
    <property type="entry name" value="FHA"/>
    <property type="match status" value="1"/>
</dbReference>
<dbReference type="InterPro" id="IPR027417">
    <property type="entry name" value="P-loop_NTPase"/>
</dbReference>
<dbReference type="SUPFAM" id="SSF49879">
    <property type="entry name" value="SMAD/FHA domain"/>
    <property type="match status" value="1"/>
</dbReference>
<dbReference type="GO" id="GO:0001147">
    <property type="term" value="F:transcription termination site sequence-specific DNA binding"/>
    <property type="evidence" value="ECO:0007669"/>
    <property type="project" value="TreeGrafter"/>
</dbReference>
<dbReference type="Pfam" id="PF13087">
    <property type="entry name" value="AAA_12"/>
    <property type="match status" value="1"/>
</dbReference>
<evidence type="ECO:0000256" key="5">
    <source>
        <dbReference type="SAM" id="MobiDB-lite"/>
    </source>
</evidence>
<dbReference type="Gene3D" id="2.60.200.20">
    <property type="match status" value="1"/>
</dbReference>
<dbReference type="CDD" id="cd18808">
    <property type="entry name" value="SF1_C_Upf1"/>
    <property type="match status" value="1"/>
</dbReference>
<feature type="region of interest" description="Disordered" evidence="5">
    <location>
        <begin position="640"/>
        <end position="743"/>
    </location>
</feature>
<dbReference type="SMART" id="SM00240">
    <property type="entry name" value="FHA"/>
    <property type="match status" value="1"/>
</dbReference>
<dbReference type="GO" id="GO:0004386">
    <property type="term" value="F:helicase activity"/>
    <property type="evidence" value="ECO:0007669"/>
    <property type="project" value="UniProtKB-KW"/>
</dbReference>
<gene>
    <name evidence="7" type="ORF">KQX54_009146</name>
</gene>
<feature type="compositionally biased region" description="Basic and acidic residues" evidence="5">
    <location>
        <begin position="732"/>
        <end position="743"/>
    </location>
</feature>
<feature type="region of interest" description="Disordered" evidence="5">
    <location>
        <begin position="770"/>
        <end position="898"/>
    </location>
</feature>
<name>A0AAV7I6N0_COTGL</name>
<dbReference type="Proteomes" id="UP000826195">
    <property type="component" value="Unassembled WGS sequence"/>
</dbReference>
<sequence>MNGFYLEPVGSHNGIPLPDFKGYTCGRQRTNDIMLNSVTVSREHCTFTVSPNHFQVYDLQSANGTYINGQRVQAKVFHTVRIGNVIGISCHKTEDHEFEENENRFVYRLRRLPVDYSKKNNGNLKDEVGEKRKSNGESPVPCKVARFENVEDGYVSDDDCIMIEDDPVPNVQPESRLVIIRPQPVIKPSTSAPEVGQQNSLIKYELDIPEEGEEKEVASEKNLINNRSDPKDSAQTSITNPVVNGSTSRNEESSLAARSSSLLNDEANSNDIFSDSPASSPKISKIAAKNTNESVVVKQELKIKKDTDASVDVIQIDNDDVVVFPASQLFDDEEAANSDDNNTTVDAAPVSSIIKEECDLGTDDIDCYNGLSTEEAEESEYPVIVLSDDEDEYDSTRDPWLMKLSGSQLESRSSSEIESLKLKEEPIDQNDDKEDEIVNGLLDSLDKEEFVMETEDAEMSDGVTISEDMVTDQIEDVKEPVKLTEAVATVAISESVEEKDVKKEKKDKKNKIPENRRKESHSKPKDKSKNRKSERDSSSKDLSKQLIDAYEFRTSFEELEIGPYQSTKKDKEAKKIKKIVIRSNIEFKTPIVKSILADEMLSRPSKESKVDKNEKPVEKDGKEECKDKGAIKKYKVIQEESKDHVRVEEKIKRVEKDKPKNKKKNKNQKKEGHKKKEEKVALIPFEEALMEGDKNIIDDKKKIKKRKTSQESSEERKSDEPVASTSAAAETLSKEPAKAEIETKTLVIDGRRVSISKKVEKKIKTIEPPIFTRGGRHGVSATLSASDAALNTPKASDEAGLSPPTGTDNQEEDYNSDLFSKPTKLANSSKSNNPMEQQKDRVRRTLREKEIRENVESIHKARNKRHNKELREDRKERLKQLTEKSKGNDDKTASKRVSKAVVKVSKNRGMFLVPEGVNLDDSKDEDAAKKEPVKINNGPTFDLHVEGIKNNHVNANSTTVDDLSDVISTNSVPGYPEPPPQEDTDSDSSHDMNAIADPGLSNDIDMENTLMDYIDTPTTSNGRSASSSPDDYSPPKINYSRQIKKVSPEPCTPQVNQVFSRPPAASRPSNLLFHQPSRLIRGILKKVPERGQANYLPNGISSNNLPQIGKPKKRIRFVTTPPVVHLIDILPGNKLIRKCIQKDAAMPKTLVIQNTLPGDPSTYLPNLSTITIPKALPAPPSAPAHVHQNASTSRHIVSNIYNEPRRISGPQLDEFLLRIFDWNPQWLDPEAYDQKSQRNLPIVPAGQMPHLSSYANYSDYYSIMADLMLLEMWAGIVRESNDREFMKARRNMHAVIGQNSITQTPIRSTNHTLTVFTADILCSKSQIDSRQHATPGELVMLELPIVVENEIHFRPIFAYVKDYQKTVITPSSTPYNKYLQNTVPNPYAVVTLTMSTKSLPLNIKFNRVLRMKTRFYMRPNLRMVQAILHLPSNPLLHHIIQPDIKKEGYELPKVTKFENYKFATGDALNERQMEAVLSVTNAVLDKKPKICLVEGPPGTGKSRVIVNIITEIMYGQNRYANNDRRRILVCAPSNAAVDEITMRLLEIRAKFQRENSRDLFRLVRVGNTKMMHPRVKDVSLTDLVDRAWAAKGPGDVSADNEINRLQQHILELKATMGSFTEPIPEGDRLKLKKRLEDWTTQLALLQSSKQVRYLHSGKRACLENKLLSTADIITCTLSSCYTQPMELAFGNRSSKKISVCIVDEATQSTEPETLIPLMLGVLKLILVGDPQQLPATVLSSRAKELNYDKSLFSRIHEKFMSELENPIISLNTQYRMAHPIVYWPNRFFYSNQLQSSVKPIVWPYSPYKVFNLTSVQDNNQFSNSDEATYVVNLIHAIVTGANLDKVEGVIRIGVITPYQDQRKIIQRKMEEKFTSVPDNIKNRFIRQVSTVDGFQGQEREIIIMSCVRSNGIGFLTDRQRLCVALTRAKHSLFLCGNFKTFERDETWGALIKDARSRNFYINTDHRTDQERIKQNIIKLAFMK</sequence>
<dbReference type="PANTHER" id="PTHR10887">
    <property type="entry name" value="DNA2/NAM7 HELICASE FAMILY"/>
    <property type="match status" value="1"/>
</dbReference>
<keyword evidence="2" id="KW-0378">Hydrolase</keyword>
<dbReference type="Gene3D" id="3.40.50.300">
    <property type="entry name" value="P-loop containing nucleotide triphosphate hydrolases"/>
    <property type="match status" value="2"/>
</dbReference>
<evidence type="ECO:0000313" key="8">
    <source>
        <dbReference type="Proteomes" id="UP000826195"/>
    </source>
</evidence>
<dbReference type="GO" id="GO:0005524">
    <property type="term" value="F:ATP binding"/>
    <property type="evidence" value="ECO:0007669"/>
    <property type="project" value="UniProtKB-KW"/>
</dbReference>
<dbReference type="GO" id="GO:0006369">
    <property type="term" value="P:termination of RNA polymerase II transcription"/>
    <property type="evidence" value="ECO:0007669"/>
    <property type="project" value="TreeGrafter"/>
</dbReference>
<feature type="compositionally biased region" description="Polar residues" evidence="5">
    <location>
        <begin position="224"/>
        <end position="247"/>
    </location>
</feature>
<dbReference type="Pfam" id="PF00498">
    <property type="entry name" value="FHA"/>
    <property type="match status" value="1"/>
</dbReference>
<keyword evidence="3" id="KW-0347">Helicase</keyword>
<organism evidence="7 8">
    <name type="scientific">Cotesia glomerata</name>
    <name type="common">Lepidopteran parasitic wasp</name>
    <name type="synonym">Apanteles glomeratus</name>
    <dbReference type="NCBI Taxonomy" id="32391"/>
    <lineage>
        <taxon>Eukaryota</taxon>
        <taxon>Metazoa</taxon>
        <taxon>Ecdysozoa</taxon>
        <taxon>Arthropoda</taxon>
        <taxon>Hexapoda</taxon>
        <taxon>Insecta</taxon>
        <taxon>Pterygota</taxon>
        <taxon>Neoptera</taxon>
        <taxon>Endopterygota</taxon>
        <taxon>Hymenoptera</taxon>
        <taxon>Apocrita</taxon>
        <taxon>Ichneumonoidea</taxon>
        <taxon>Braconidae</taxon>
        <taxon>Microgastrinae</taxon>
        <taxon>Cotesia</taxon>
    </lineage>
</organism>
<dbReference type="CDD" id="cd18042">
    <property type="entry name" value="DEXXQc_SETX"/>
    <property type="match status" value="1"/>
</dbReference>
<dbReference type="GO" id="GO:0016787">
    <property type="term" value="F:hydrolase activity"/>
    <property type="evidence" value="ECO:0007669"/>
    <property type="project" value="UniProtKB-KW"/>
</dbReference>
<feature type="region of interest" description="Disordered" evidence="5">
    <location>
        <begin position="955"/>
        <end position="1036"/>
    </location>
</feature>
<feature type="region of interest" description="Disordered" evidence="5">
    <location>
        <begin position="916"/>
        <end position="938"/>
    </location>
</feature>
<evidence type="ECO:0000313" key="7">
    <source>
        <dbReference type="EMBL" id="KAH0546395.1"/>
    </source>
</evidence>
<dbReference type="InterPro" id="IPR047187">
    <property type="entry name" value="SF1_C_Upf1"/>
</dbReference>
<feature type="compositionally biased region" description="Basic and acidic residues" evidence="5">
    <location>
        <begin position="600"/>
        <end position="625"/>
    </location>
</feature>
<dbReference type="InterPro" id="IPR008984">
    <property type="entry name" value="SMAD_FHA_dom_sf"/>
</dbReference>
<feature type="compositionally biased region" description="Basic and acidic residues" evidence="5">
    <location>
        <begin position="640"/>
        <end position="658"/>
    </location>
</feature>
<comment type="caution">
    <text evidence="7">The sequence shown here is derived from an EMBL/GenBank/DDBJ whole genome shotgun (WGS) entry which is preliminary data.</text>
</comment>
<feature type="region of interest" description="Disordered" evidence="5">
    <location>
        <begin position="494"/>
        <end position="544"/>
    </location>
</feature>
<dbReference type="FunFam" id="3.40.50.300:FF:000326">
    <property type="entry name" value="P-loop containing nucleoside triphosphate hydrolase"/>
    <property type="match status" value="1"/>
</dbReference>
<feature type="compositionally biased region" description="Basic and acidic residues" evidence="5">
    <location>
        <begin position="510"/>
        <end position="543"/>
    </location>
</feature>
<reference evidence="7 8" key="1">
    <citation type="journal article" date="2021" name="J. Hered.">
        <title>A chromosome-level genome assembly of the parasitoid wasp, Cotesia glomerata (Hymenoptera: Braconidae).</title>
        <authorList>
            <person name="Pinto B.J."/>
            <person name="Weis J.J."/>
            <person name="Gamble T."/>
            <person name="Ode P.J."/>
            <person name="Paul R."/>
            <person name="Zaspel J.M."/>
        </authorList>
    </citation>
    <scope>NUCLEOTIDE SEQUENCE [LARGE SCALE GENOMIC DNA]</scope>
    <source>
        <strain evidence="7">CgM1</strain>
    </source>
</reference>
<dbReference type="InterPro" id="IPR041677">
    <property type="entry name" value="DNA2/NAM7_AAA_11"/>
</dbReference>
<feature type="compositionally biased region" description="Basic and acidic residues" evidence="5">
    <location>
        <begin position="837"/>
        <end position="859"/>
    </location>
</feature>
<evidence type="ECO:0000256" key="4">
    <source>
        <dbReference type="ARBA" id="ARBA00022840"/>
    </source>
</evidence>
<dbReference type="GO" id="GO:0005694">
    <property type="term" value="C:chromosome"/>
    <property type="evidence" value="ECO:0007669"/>
    <property type="project" value="UniProtKB-ARBA"/>
</dbReference>
<dbReference type="SUPFAM" id="SSF52540">
    <property type="entry name" value="P-loop containing nucleoside triphosphate hydrolases"/>
    <property type="match status" value="1"/>
</dbReference>
<feature type="compositionally biased region" description="Basic and acidic residues" evidence="5">
    <location>
        <begin position="668"/>
        <end position="680"/>
    </location>
</feature>
<evidence type="ECO:0000256" key="1">
    <source>
        <dbReference type="ARBA" id="ARBA00022741"/>
    </source>
</evidence>
<dbReference type="Pfam" id="PF13086">
    <property type="entry name" value="AAA_11"/>
    <property type="match status" value="1"/>
</dbReference>
<feature type="compositionally biased region" description="Basic and acidic residues" evidence="5">
    <location>
        <begin position="119"/>
        <end position="135"/>
    </location>
</feature>
<evidence type="ECO:0000256" key="2">
    <source>
        <dbReference type="ARBA" id="ARBA00022801"/>
    </source>
</evidence>
<feature type="compositionally biased region" description="Low complexity" evidence="5">
    <location>
        <begin position="1024"/>
        <end position="1035"/>
    </location>
</feature>
<feature type="region of interest" description="Disordered" evidence="5">
    <location>
        <begin position="224"/>
        <end position="259"/>
    </location>
</feature>
<dbReference type="PROSITE" id="PS50006">
    <property type="entry name" value="FHA_DOMAIN"/>
    <property type="match status" value="1"/>
</dbReference>
<feature type="region of interest" description="Disordered" evidence="5">
    <location>
        <begin position="598"/>
        <end position="625"/>
    </location>
</feature>
<keyword evidence="1" id="KW-0547">Nucleotide-binding</keyword>
<accession>A0AAV7I6N0</accession>